<dbReference type="GO" id="GO:0008270">
    <property type="term" value="F:zinc ion binding"/>
    <property type="evidence" value="ECO:0007669"/>
    <property type="project" value="InterPro"/>
</dbReference>
<dbReference type="InterPro" id="IPR001138">
    <property type="entry name" value="Zn2Cys6_DnaBD"/>
</dbReference>
<name>A0A9P6HAH0_9AGAM</name>
<dbReference type="CDD" id="cd12148">
    <property type="entry name" value="fungal_TF_MHR"/>
    <property type="match status" value="1"/>
</dbReference>
<evidence type="ECO:0000259" key="6">
    <source>
        <dbReference type="PROSITE" id="PS50048"/>
    </source>
</evidence>
<sequence length="562" mass="62191">MNLDNSESTSPPPSLQRGKACLNCRKRKMRCDGEKPVCGPCGRRNDECEYTDRPGPTKTQVLEEHITFLENRIRDLENPSESSSSVFLADPYAAQPQPQPAYNRDTSLIMAHTVPAIDLLALPDRWWENEEPPVQLRPIFLNSFLPYVSVIGFFLSVPRFVNSFYEPAPNSRPSPALLNTIYLWGLKLASVDSLAAYESTFLSRAIQSVAGALGTTHPHKAKHALQAELLLSNYFFWTGRFLEGRYHCGAAVSIAISIGSHRTRSSQLPNPNPTTDQVEEGECINAFWSVYVNDACWGVAMNVPSGMPDQKVPNARIDAPWPLDMAQYERGLLTSDIRGFNTMESFLNNPAPATSAEEASLFAKICKGAAVMEKAFRLVPSFKPDMKEEALATFNQALQKLTQVTETFAATLPALVPSGDIDMHVLRNQILAHTLVHKAFIHLNINFTTSDIAANVRCVEAATSMIKLFDDIDLVRLEILPPIIANALLTAGRVLIQEIARLDPMTAQSSDILPIAARKEEVVNLLDRLELIMVTVGTKAPIFSLQHGVLRKSRDEQVVISV</sequence>
<dbReference type="Pfam" id="PF00172">
    <property type="entry name" value="Zn_clus"/>
    <property type="match status" value="1"/>
</dbReference>
<reference evidence="7" key="2">
    <citation type="submission" date="2020-11" db="EMBL/GenBank/DDBJ databases">
        <authorList>
            <consortium name="DOE Joint Genome Institute"/>
            <person name="Kuo A."/>
            <person name="Miyauchi S."/>
            <person name="Kiss E."/>
            <person name="Drula E."/>
            <person name="Kohler A."/>
            <person name="Sanchez-Garcia M."/>
            <person name="Andreopoulos B."/>
            <person name="Barry K.W."/>
            <person name="Bonito G."/>
            <person name="Buee M."/>
            <person name="Carver A."/>
            <person name="Chen C."/>
            <person name="Cichocki N."/>
            <person name="Clum A."/>
            <person name="Culley D."/>
            <person name="Crous P.W."/>
            <person name="Fauchery L."/>
            <person name="Girlanda M."/>
            <person name="Hayes R."/>
            <person name="Keri Z."/>
            <person name="Labutti K."/>
            <person name="Lipzen A."/>
            <person name="Lombard V."/>
            <person name="Magnuson J."/>
            <person name="Maillard F."/>
            <person name="Morin E."/>
            <person name="Murat C."/>
            <person name="Nolan M."/>
            <person name="Ohm R."/>
            <person name="Pangilinan J."/>
            <person name="Pereira M."/>
            <person name="Perotto S."/>
            <person name="Peter M."/>
            <person name="Riley R."/>
            <person name="Sitrit Y."/>
            <person name="Stielow B."/>
            <person name="Szollosi G."/>
            <person name="Zifcakova L."/>
            <person name="Stursova M."/>
            <person name="Spatafora J.W."/>
            <person name="Tedersoo L."/>
            <person name="Vaario L.-M."/>
            <person name="Yamada A."/>
            <person name="Yan M."/>
            <person name="Wang P."/>
            <person name="Xu J."/>
            <person name="Bruns T."/>
            <person name="Baldrian P."/>
            <person name="Vilgalys R."/>
            <person name="Henrissat B."/>
            <person name="Grigoriev I.V."/>
            <person name="Hibbett D."/>
            <person name="Nagy L.G."/>
            <person name="Martin F.M."/>
        </authorList>
    </citation>
    <scope>NUCLEOTIDE SEQUENCE</scope>
    <source>
        <strain evidence="7">UH-Tt-Lm1</strain>
    </source>
</reference>
<dbReference type="GO" id="GO:0000981">
    <property type="term" value="F:DNA-binding transcription factor activity, RNA polymerase II-specific"/>
    <property type="evidence" value="ECO:0007669"/>
    <property type="project" value="InterPro"/>
</dbReference>
<dbReference type="InterPro" id="IPR036864">
    <property type="entry name" value="Zn2-C6_fun-type_DNA-bd_sf"/>
</dbReference>
<keyword evidence="5" id="KW-0539">Nucleus</keyword>
<dbReference type="InterPro" id="IPR007219">
    <property type="entry name" value="XnlR_reg_dom"/>
</dbReference>
<reference evidence="7" key="1">
    <citation type="journal article" date="2020" name="Nat. Commun.">
        <title>Large-scale genome sequencing of mycorrhizal fungi provides insights into the early evolution of symbiotic traits.</title>
        <authorList>
            <person name="Miyauchi S."/>
            <person name="Kiss E."/>
            <person name="Kuo A."/>
            <person name="Drula E."/>
            <person name="Kohler A."/>
            <person name="Sanchez-Garcia M."/>
            <person name="Morin E."/>
            <person name="Andreopoulos B."/>
            <person name="Barry K.W."/>
            <person name="Bonito G."/>
            <person name="Buee M."/>
            <person name="Carver A."/>
            <person name="Chen C."/>
            <person name="Cichocki N."/>
            <person name="Clum A."/>
            <person name="Culley D."/>
            <person name="Crous P.W."/>
            <person name="Fauchery L."/>
            <person name="Girlanda M."/>
            <person name="Hayes R.D."/>
            <person name="Keri Z."/>
            <person name="LaButti K."/>
            <person name="Lipzen A."/>
            <person name="Lombard V."/>
            <person name="Magnuson J."/>
            <person name="Maillard F."/>
            <person name="Murat C."/>
            <person name="Nolan M."/>
            <person name="Ohm R.A."/>
            <person name="Pangilinan J."/>
            <person name="Pereira M.F."/>
            <person name="Perotto S."/>
            <person name="Peter M."/>
            <person name="Pfister S."/>
            <person name="Riley R."/>
            <person name="Sitrit Y."/>
            <person name="Stielow J.B."/>
            <person name="Szollosi G."/>
            <person name="Zifcakova L."/>
            <person name="Stursova M."/>
            <person name="Spatafora J.W."/>
            <person name="Tedersoo L."/>
            <person name="Vaario L.M."/>
            <person name="Yamada A."/>
            <person name="Yan M."/>
            <person name="Wang P."/>
            <person name="Xu J."/>
            <person name="Bruns T."/>
            <person name="Baldrian P."/>
            <person name="Vilgalys R."/>
            <person name="Dunand C."/>
            <person name="Henrissat B."/>
            <person name="Grigoriev I.V."/>
            <person name="Hibbett D."/>
            <person name="Nagy L.G."/>
            <person name="Martin F.M."/>
        </authorList>
    </citation>
    <scope>NUCLEOTIDE SEQUENCE</scope>
    <source>
        <strain evidence="7">UH-Tt-Lm1</strain>
    </source>
</reference>
<organism evidence="7 8">
    <name type="scientific">Thelephora terrestris</name>
    <dbReference type="NCBI Taxonomy" id="56493"/>
    <lineage>
        <taxon>Eukaryota</taxon>
        <taxon>Fungi</taxon>
        <taxon>Dikarya</taxon>
        <taxon>Basidiomycota</taxon>
        <taxon>Agaricomycotina</taxon>
        <taxon>Agaricomycetes</taxon>
        <taxon>Thelephorales</taxon>
        <taxon>Thelephoraceae</taxon>
        <taxon>Thelephora</taxon>
    </lineage>
</organism>
<dbReference type="InterPro" id="IPR050815">
    <property type="entry name" value="TF_fung"/>
</dbReference>
<dbReference type="SUPFAM" id="SSF57701">
    <property type="entry name" value="Zn2/Cys6 DNA-binding domain"/>
    <property type="match status" value="1"/>
</dbReference>
<dbReference type="CDD" id="cd00067">
    <property type="entry name" value="GAL4"/>
    <property type="match status" value="1"/>
</dbReference>
<dbReference type="AlphaFoldDB" id="A0A9P6HAH0"/>
<dbReference type="SMART" id="SM00066">
    <property type="entry name" value="GAL4"/>
    <property type="match status" value="1"/>
</dbReference>
<keyword evidence="8" id="KW-1185">Reference proteome</keyword>
<protein>
    <recommendedName>
        <fullName evidence="6">Zn(2)-C6 fungal-type domain-containing protein</fullName>
    </recommendedName>
</protein>
<evidence type="ECO:0000256" key="3">
    <source>
        <dbReference type="ARBA" id="ARBA00023015"/>
    </source>
</evidence>
<dbReference type="PROSITE" id="PS50048">
    <property type="entry name" value="ZN2_CY6_FUNGAL_2"/>
    <property type="match status" value="1"/>
</dbReference>
<evidence type="ECO:0000313" key="7">
    <source>
        <dbReference type="EMBL" id="KAF9782983.1"/>
    </source>
</evidence>
<dbReference type="Pfam" id="PF04082">
    <property type="entry name" value="Fungal_trans"/>
    <property type="match status" value="1"/>
</dbReference>
<keyword evidence="4" id="KW-0804">Transcription</keyword>
<comment type="subcellular location">
    <subcellularLocation>
        <location evidence="1">Nucleus</location>
    </subcellularLocation>
</comment>
<feature type="domain" description="Zn(2)-C6 fungal-type" evidence="6">
    <location>
        <begin position="20"/>
        <end position="50"/>
    </location>
</feature>
<evidence type="ECO:0000256" key="5">
    <source>
        <dbReference type="ARBA" id="ARBA00023242"/>
    </source>
</evidence>
<dbReference type="Proteomes" id="UP000736335">
    <property type="component" value="Unassembled WGS sequence"/>
</dbReference>
<gene>
    <name evidence="7" type="ORF">BJ322DRAFT_1073806</name>
</gene>
<proteinExistence type="predicted"/>
<dbReference type="PANTHER" id="PTHR47338">
    <property type="entry name" value="ZN(II)2CYS6 TRANSCRIPTION FACTOR (EUROFUNG)-RELATED"/>
    <property type="match status" value="1"/>
</dbReference>
<keyword evidence="2" id="KW-0479">Metal-binding</keyword>
<evidence type="ECO:0000313" key="8">
    <source>
        <dbReference type="Proteomes" id="UP000736335"/>
    </source>
</evidence>
<evidence type="ECO:0000256" key="4">
    <source>
        <dbReference type="ARBA" id="ARBA00023163"/>
    </source>
</evidence>
<dbReference type="PANTHER" id="PTHR47338:SF29">
    <property type="entry name" value="ZN(2)-C6 FUNGAL-TYPE DOMAIN-CONTAINING PROTEIN"/>
    <property type="match status" value="1"/>
</dbReference>
<dbReference type="GO" id="GO:0003677">
    <property type="term" value="F:DNA binding"/>
    <property type="evidence" value="ECO:0007669"/>
    <property type="project" value="InterPro"/>
</dbReference>
<comment type="caution">
    <text evidence="7">The sequence shown here is derived from an EMBL/GenBank/DDBJ whole genome shotgun (WGS) entry which is preliminary data.</text>
</comment>
<accession>A0A9P6HAH0</accession>
<evidence type="ECO:0000256" key="2">
    <source>
        <dbReference type="ARBA" id="ARBA00022723"/>
    </source>
</evidence>
<dbReference type="PROSITE" id="PS00463">
    <property type="entry name" value="ZN2_CY6_FUNGAL_1"/>
    <property type="match status" value="1"/>
</dbReference>
<evidence type="ECO:0000256" key="1">
    <source>
        <dbReference type="ARBA" id="ARBA00004123"/>
    </source>
</evidence>
<dbReference type="GO" id="GO:0006351">
    <property type="term" value="P:DNA-templated transcription"/>
    <property type="evidence" value="ECO:0007669"/>
    <property type="project" value="InterPro"/>
</dbReference>
<dbReference type="OrthoDB" id="3213327at2759"/>
<dbReference type="EMBL" id="WIUZ02000011">
    <property type="protein sequence ID" value="KAF9782983.1"/>
    <property type="molecule type" value="Genomic_DNA"/>
</dbReference>
<dbReference type="Gene3D" id="4.10.240.10">
    <property type="entry name" value="Zn(2)-C6 fungal-type DNA-binding domain"/>
    <property type="match status" value="1"/>
</dbReference>
<dbReference type="GO" id="GO:0005634">
    <property type="term" value="C:nucleus"/>
    <property type="evidence" value="ECO:0007669"/>
    <property type="project" value="UniProtKB-SubCell"/>
</dbReference>
<keyword evidence="3" id="KW-0805">Transcription regulation</keyword>